<protein>
    <submittedName>
        <fullName evidence="1">Uncharacterized protein</fullName>
    </submittedName>
</protein>
<organism evidence="1 2">
    <name type="scientific">Cylindrotheca closterium</name>
    <dbReference type="NCBI Taxonomy" id="2856"/>
    <lineage>
        <taxon>Eukaryota</taxon>
        <taxon>Sar</taxon>
        <taxon>Stramenopiles</taxon>
        <taxon>Ochrophyta</taxon>
        <taxon>Bacillariophyta</taxon>
        <taxon>Bacillariophyceae</taxon>
        <taxon>Bacillariophycidae</taxon>
        <taxon>Bacillariales</taxon>
        <taxon>Bacillariaceae</taxon>
        <taxon>Cylindrotheca</taxon>
    </lineage>
</organism>
<comment type="caution">
    <text evidence="1">The sequence shown here is derived from an EMBL/GenBank/DDBJ whole genome shotgun (WGS) entry which is preliminary data.</text>
</comment>
<evidence type="ECO:0000313" key="1">
    <source>
        <dbReference type="EMBL" id="CAJ1938164.1"/>
    </source>
</evidence>
<name>A0AAD2FGZ0_9STRA</name>
<dbReference type="EMBL" id="CAKOGP040000676">
    <property type="protein sequence ID" value="CAJ1938164.1"/>
    <property type="molecule type" value="Genomic_DNA"/>
</dbReference>
<evidence type="ECO:0000313" key="2">
    <source>
        <dbReference type="Proteomes" id="UP001295423"/>
    </source>
</evidence>
<sequence length="219" mass="24904">MHLIMLYHVAYTASPASGEKLHRFIKESSIQERTGSSILIFSFTRDSNTWRLQALPNIAASISGLVRKLCFLEYSKLSIKIYFRFSSAGKHLLQAMRAAQCPAFRLPKNTGKRLTGWLVRARVMALLNKESKINGIGSDRARLKVLSRFLHDAFYLPLPAPICCVFQFLVFLHQLFPFLYLSLSQTLVFFIYETASSELCAPTNQNLTTAHWKPCTSFC</sequence>
<accession>A0AAD2FGZ0</accession>
<dbReference type="Proteomes" id="UP001295423">
    <property type="component" value="Unassembled WGS sequence"/>
</dbReference>
<proteinExistence type="predicted"/>
<keyword evidence="2" id="KW-1185">Reference proteome</keyword>
<reference evidence="1" key="1">
    <citation type="submission" date="2023-08" db="EMBL/GenBank/DDBJ databases">
        <authorList>
            <person name="Audoor S."/>
            <person name="Bilcke G."/>
        </authorList>
    </citation>
    <scope>NUCLEOTIDE SEQUENCE</scope>
</reference>
<gene>
    <name evidence="1" type="ORF">CYCCA115_LOCUS5999</name>
</gene>
<dbReference type="AlphaFoldDB" id="A0AAD2FGZ0"/>